<dbReference type="AlphaFoldDB" id="A0AAP2DAS5"/>
<name>A0AAP2DAS5_9BACT</name>
<organism evidence="1 2">
    <name type="scientific">Dawidia soli</name>
    <dbReference type="NCBI Taxonomy" id="2782352"/>
    <lineage>
        <taxon>Bacteria</taxon>
        <taxon>Pseudomonadati</taxon>
        <taxon>Bacteroidota</taxon>
        <taxon>Cytophagia</taxon>
        <taxon>Cytophagales</taxon>
        <taxon>Chryseotaleaceae</taxon>
        <taxon>Dawidia</taxon>
    </lineage>
</organism>
<keyword evidence="2" id="KW-1185">Reference proteome</keyword>
<protein>
    <submittedName>
        <fullName evidence="1">Uncharacterized protein</fullName>
    </submittedName>
</protein>
<accession>A0AAP2DAS5</accession>
<evidence type="ECO:0000313" key="1">
    <source>
        <dbReference type="EMBL" id="MBT1688578.1"/>
    </source>
</evidence>
<dbReference type="EMBL" id="JAHESC010000028">
    <property type="protein sequence ID" value="MBT1688578.1"/>
    <property type="molecule type" value="Genomic_DNA"/>
</dbReference>
<comment type="caution">
    <text evidence="1">The sequence shown here is derived from an EMBL/GenBank/DDBJ whole genome shotgun (WGS) entry which is preliminary data.</text>
</comment>
<dbReference type="RefSeq" id="WP_254091802.1">
    <property type="nucleotide sequence ID" value="NZ_JAHESC010000028.1"/>
</dbReference>
<evidence type="ECO:0000313" key="2">
    <source>
        <dbReference type="Proteomes" id="UP001319180"/>
    </source>
</evidence>
<dbReference type="Proteomes" id="UP001319180">
    <property type="component" value="Unassembled WGS sequence"/>
</dbReference>
<proteinExistence type="predicted"/>
<gene>
    <name evidence="1" type="ORF">KK078_18555</name>
</gene>
<sequence>MKATEGQFDVIDSFAIRARNESYLIGLIRTGTVKEGWFLNIPLNGSLALTVRVSRIEEIEIAGEKGKIYTLLVVQGDDSDLILDLNVGNETLAVTIDGMD</sequence>
<reference evidence="1 2" key="1">
    <citation type="submission" date="2021-05" db="EMBL/GenBank/DDBJ databases">
        <title>A Polyphasic approach of four new species of the genus Ohtaekwangia: Ohtaekwangia histidinii sp. nov., Ohtaekwangia cretensis sp. nov., Ohtaekwangia indiensis sp. nov., Ohtaekwangia reichenbachii sp. nov. from diverse environment.</title>
        <authorList>
            <person name="Octaviana S."/>
        </authorList>
    </citation>
    <scope>NUCLEOTIDE SEQUENCE [LARGE SCALE GENOMIC DNA]</scope>
    <source>
        <strain evidence="1 2">PWU37</strain>
    </source>
</reference>